<accession>A0A1I0VP54</accession>
<dbReference type="STRING" id="490629.SAMN05216266_101389"/>
<dbReference type="AlphaFoldDB" id="A0A1I0VP54"/>
<evidence type="ECO:0000313" key="3">
    <source>
        <dbReference type="EMBL" id="SFA78154.1"/>
    </source>
</evidence>
<name>A0A1I0VP54_9PSEU</name>
<dbReference type="InterPro" id="IPR035940">
    <property type="entry name" value="CAP_sf"/>
</dbReference>
<protein>
    <submittedName>
        <fullName evidence="3">Uncharacterized conserved protein YkwD, contains CAP (CSP/antigen 5/PR1) domain</fullName>
    </submittedName>
</protein>
<reference evidence="4" key="1">
    <citation type="submission" date="2016-10" db="EMBL/GenBank/DDBJ databases">
        <authorList>
            <person name="Varghese N."/>
            <person name="Submissions S."/>
        </authorList>
    </citation>
    <scope>NUCLEOTIDE SEQUENCE [LARGE SCALE GENOMIC DNA]</scope>
    <source>
        <strain evidence="4">CGMCC 4.3568</strain>
    </source>
</reference>
<proteinExistence type="predicted"/>
<evidence type="ECO:0000259" key="2">
    <source>
        <dbReference type="Pfam" id="PF00188"/>
    </source>
</evidence>
<dbReference type="Gene3D" id="3.40.33.10">
    <property type="entry name" value="CAP"/>
    <property type="match status" value="1"/>
</dbReference>
<organism evidence="3 4">
    <name type="scientific">Amycolatopsis marina</name>
    <dbReference type="NCBI Taxonomy" id="490629"/>
    <lineage>
        <taxon>Bacteria</taxon>
        <taxon>Bacillati</taxon>
        <taxon>Actinomycetota</taxon>
        <taxon>Actinomycetes</taxon>
        <taxon>Pseudonocardiales</taxon>
        <taxon>Pseudonocardiaceae</taxon>
        <taxon>Amycolatopsis</taxon>
    </lineage>
</organism>
<dbReference type="SUPFAM" id="SSF55797">
    <property type="entry name" value="PR-1-like"/>
    <property type="match status" value="1"/>
</dbReference>
<feature type="compositionally biased region" description="Low complexity" evidence="1">
    <location>
        <begin position="101"/>
        <end position="113"/>
    </location>
</feature>
<dbReference type="CDD" id="cd05379">
    <property type="entry name" value="CAP_bacterial"/>
    <property type="match status" value="1"/>
</dbReference>
<dbReference type="Proteomes" id="UP000243799">
    <property type="component" value="Unassembled WGS sequence"/>
</dbReference>
<evidence type="ECO:0000256" key="1">
    <source>
        <dbReference type="SAM" id="MobiDB-lite"/>
    </source>
</evidence>
<feature type="compositionally biased region" description="Low complexity" evidence="1">
    <location>
        <begin position="79"/>
        <end position="93"/>
    </location>
</feature>
<dbReference type="Pfam" id="PF00188">
    <property type="entry name" value="CAP"/>
    <property type="match status" value="1"/>
</dbReference>
<evidence type="ECO:0000313" key="4">
    <source>
        <dbReference type="Proteomes" id="UP000243799"/>
    </source>
</evidence>
<gene>
    <name evidence="3" type="ORF">SAMN05216266_101389</name>
</gene>
<dbReference type="PANTHER" id="PTHR31157">
    <property type="entry name" value="SCP DOMAIN-CONTAINING PROTEIN"/>
    <property type="match status" value="1"/>
</dbReference>
<feature type="domain" description="SCP" evidence="2">
    <location>
        <begin position="160"/>
        <end position="272"/>
    </location>
</feature>
<keyword evidence="4" id="KW-1185">Reference proteome</keyword>
<feature type="region of interest" description="Disordered" evidence="1">
    <location>
        <begin position="40"/>
        <end position="156"/>
    </location>
</feature>
<dbReference type="PANTHER" id="PTHR31157:SF1">
    <property type="entry name" value="SCP DOMAIN-CONTAINING PROTEIN"/>
    <property type="match status" value="1"/>
</dbReference>
<dbReference type="InterPro" id="IPR014044">
    <property type="entry name" value="CAP_dom"/>
</dbReference>
<sequence>MVICRFVSSPRPNRKPLLVAFSVVLGVAIAASGQYFVDRPQGEAPEDSGASMLIAAPSPNGGFAGPAQSSTSAGTKAETGSGAPSTSTTTSETTTDKKSAETSSNSPDSTTSSKDTKAPTADDETTTDPPATRNETTTDKPPRHTQPPAARGDSKAARVVELVNYVRQRAGCDSLRTDGRLTAAAQGHSDDMSARGYFSHTSPEGTSFADRARAAGHPSPGAENIARGLSEPEDVMRMWMESPGHRQNILNCELETIGVGVTTRGWYWTQVFGY</sequence>
<dbReference type="EMBL" id="FOKG01000001">
    <property type="protein sequence ID" value="SFA78154.1"/>
    <property type="molecule type" value="Genomic_DNA"/>
</dbReference>